<feature type="region of interest" description="Disordered" evidence="6">
    <location>
        <begin position="647"/>
        <end position="666"/>
    </location>
</feature>
<feature type="region of interest" description="Disordered" evidence="6">
    <location>
        <begin position="355"/>
        <end position="555"/>
    </location>
</feature>
<feature type="compositionally biased region" description="Basic and acidic residues" evidence="6">
    <location>
        <begin position="541"/>
        <end position="550"/>
    </location>
</feature>
<dbReference type="InterPro" id="IPR012919">
    <property type="entry name" value="SUN_dom"/>
</dbReference>
<feature type="compositionally biased region" description="Basic and acidic residues" evidence="6">
    <location>
        <begin position="102"/>
        <end position="114"/>
    </location>
</feature>
<feature type="region of interest" description="Disordered" evidence="6">
    <location>
        <begin position="100"/>
        <end position="316"/>
    </location>
</feature>
<dbReference type="EnsemblFungi" id="MAPG_01373T0">
    <property type="protein sequence ID" value="MAPG_01373T0"/>
    <property type="gene ID" value="MAPG_01373"/>
</dbReference>
<keyword evidence="3" id="KW-1133">Transmembrane helix</keyword>
<gene>
    <name evidence="8" type="ORF">MAPG_01373</name>
</gene>
<evidence type="ECO:0000313" key="10">
    <source>
        <dbReference type="Proteomes" id="UP000011715"/>
    </source>
</evidence>
<feature type="region of interest" description="Disordered" evidence="6">
    <location>
        <begin position="1"/>
        <end position="75"/>
    </location>
</feature>
<organism evidence="9 10">
    <name type="scientific">Magnaporthiopsis poae (strain ATCC 64411 / 73-15)</name>
    <name type="common">Kentucky bluegrass fungus</name>
    <name type="synonym">Magnaporthe poae</name>
    <dbReference type="NCBI Taxonomy" id="644358"/>
    <lineage>
        <taxon>Eukaryota</taxon>
        <taxon>Fungi</taxon>
        <taxon>Dikarya</taxon>
        <taxon>Ascomycota</taxon>
        <taxon>Pezizomycotina</taxon>
        <taxon>Sordariomycetes</taxon>
        <taxon>Sordariomycetidae</taxon>
        <taxon>Magnaporthales</taxon>
        <taxon>Magnaporthaceae</taxon>
        <taxon>Magnaporthiopsis</taxon>
    </lineage>
</organism>
<evidence type="ECO:0000256" key="1">
    <source>
        <dbReference type="ARBA" id="ARBA00004370"/>
    </source>
</evidence>
<dbReference type="AlphaFoldDB" id="A0A0C4DNI6"/>
<reference evidence="8" key="2">
    <citation type="submission" date="2010-05" db="EMBL/GenBank/DDBJ databases">
        <title>The Genome Sequence of Magnaporthe poae strain ATCC 64411.</title>
        <authorList>
            <consortium name="The Broad Institute Genome Sequencing Platform"/>
            <consortium name="Broad Institute Genome Sequencing Center for Infectious Disease"/>
            <person name="Ma L.-J."/>
            <person name="Dead R."/>
            <person name="Young S."/>
            <person name="Zeng Q."/>
            <person name="Koehrsen M."/>
            <person name="Alvarado L."/>
            <person name="Berlin A."/>
            <person name="Chapman S.B."/>
            <person name="Chen Z."/>
            <person name="Freedman E."/>
            <person name="Gellesch M."/>
            <person name="Goldberg J."/>
            <person name="Griggs A."/>
            <person name="Gujja S."/>
            <person name="Heilman E.R."/>
            <person name="Heiman D."/>
            <person name="Hepburn T."/>
            <person name="Howarth C."/>
            <person name="Jen D."/>
            <person name="Larson L."/>
            <person name="Mehta T."/>
            <person name="Neiman D."/>
            <person name="Pearson M."/>
            <person name="Roberts A."/>
            <person name="Saif S."/>
            <person name="Shea T."/>
            <person name="Shenoy N."/>
            <person name="Sisk P."/>
            <person name="Stolte C."/>
            <person name="Sykes S."/>
            <person name="Walk T."/>
            <person name="White J."/>
            <person name="Yandava C."/>
            <person name="Haas B."/>
            <person name="Nusbaum C."/>
            <person name="Birren B."/>
        </authorList>
    </citation>
    <scope>NUCLEOTIDE SEQUENCE</scope>
    <source>
        <strain evidence="8">ATCC 64411</strain>
    </source>
</reference>
<evidence type="ECO:0000256" key="6">
    <source>
        <dbReference type="SAM" id="MobiDB-lite"/>
    </source>
</evidence>
<dbReference type="GO" id="GO:0034993">
    <property type="term" value="C:meiotic nuclear membrane microtubule tethering complex"/>
    <property type="evidence" value="ECO:0007669"/>
    <property type="project" value="TreeGrafter"/>
</dbReference>
<evidence type="ECO:0000313" key="9">
    <source>
        <dbReference type="EnsemblFungi" id="MAPG_01373T0"/>
    </source>
</evidence>
<feature type="compositionally biased region" description="Basic and acidic residues" evidence="6">
    <location>
        <begin position="234"/>
        <end position="245"/>
    </location>
</feature>
<sequence>MPPKATPKPPTLGERRRTNLRGDSRASIVEDEIEVNASPAPTRASARVRAAANMNSGLTPRPQRHSTNYGAPAFTAASPENPAFIVQDTDLQSGIARAINRVQRDNREDQEARASRAPSVMSTRPRLEETANSRNRLATAPPESGRDRLRQSPLRTIVEAERPAKRKSPTLEDSPEPENSKRQRISESGAASPRRSPERTTGAAAQSRSKTNGSTRRTPGRPRGRPPRSLVQRDVLREVSVDEPRSGSSEPPEDDVDMLSENQENQPVDQAVGPGTAKQSTNTTGAPTQSAGAPTTKQPVSAPTQRDTLYPDLSRMSGSVTLATTYPATDMPPTSGDKIYWHDLPVTRANANRLNELRNSGVPQTPANGAGGKLKVMGPPVQSSAAPTERSFNLESGLFQRATLQTPPPQQTSIGPTPSTVPASSLPPSSVAQELPPRNHLPPGAPAWTQGERQEPPAIRTQTYSWFADPPHRGVRSSSAEPGSSRYIATHIDHDLVDNAKLREPRQRRIENDHSDDEATPRKATNTSLGSPIKSGLVNGQRRERARTEEPEFTSRVPAGFVTRPVRSAFAEPDPKAQSHVHGGTGPSGKPELRGTSTTTIEVEAASAAAAARNRRAQADKELSPNSTETQRPDRYPGRADTAYTTAKGTANAQSSDRTHVGSSSNWTENIKGLARQFRKSFDCKTLAKTMLYFALAIVTMSWIFSWLSGPTMFEGHELDTGLHWYGTSDWRHNLGQFVPSWPFRRVVLSDDNYGNLKEAWESHEQVIARLKRQDEMTTAAISRLEHALPNYIRVDRDKQGNAIIPNDFWRALKAFARQDGDFVILDEKKAITDPHWKPFEARLDRAGDFETWVRQNKDKLRDIVGAGQGQQTPGPDVDELIRKRLEEQNLPDKLVVMKKEFVDLIKEEYKANARSVKADIAALQRNNEELSKKLERLSKSSAGGVTADEVRRITQKELRKAIGDLQLGSLAKGRMHDPLIADLKSRVNYFGPQSGAYFDPHLSSPTFKFKYPRFGTPEWKVQRPWIAKHASTIMQAWEDDGDCWCAGGTWDSKRSRPKPADIYMGVLPLIPQVLWMEHIHPQETMDDGSMPRDVEVWIEVEEYGQRNTLRDWSMATFPHTDMNERLWDNNFVKVIEFEFKNQTAGGPVEKAVRFPSQLNEFGIATDRVLIRAVSNYGARDHTCFYRVKLFGEQPPAEQQQR</sequence>
<feature type="region of interest" description="Disordered" evidence="6">
    <location>
        <begin position="570"/>
        <end position="642"/>
    </location>
</feature>
<evidence type="ECO:0000256" key="3">
    <source>
        <dbReference type="ARBA" id="ARBA00022989"/>
    </source>
</evidence>
<dbReference type="OrthoDB" id="342281at2759"/>
<dbReference type="EMBL" id="ADBL01000329">
    <property type="status" value="NOT_ANNOTATED_CDS"/>
    <property type="molecule type" value="Genomic_DNA"/>
</dbReference>
<dbReference type="PROSITE" id="PS51469">
    <property type="entry name" value="SUN"/>
    <property type="match status" value="1"/>
</dbReference>
<keyword evidence="2" id="KW-0812">Transmembrane</keyword>
<dbReference type="VEuPathDB" id="FungiDB:MAPG_01373"/>
<feature type="compositionally biased region" description="Basic and acidic residues" evidence="6">
    <location>
        <begin position="13"/>
        <end position="24"/>
    </location>
</feature>
<protein>
    <recommendedName>
        <fullName evidence="7">SUN domain-containing protein</fullName>
    </recommendedName>
</protein>
<proteinExistence type="predicted"/>
<feature type="compositionally biased region" description="Basic and acidic residues" evidence="6">
    <location>
        <begin position="491"/>
        <end position="521"/>
    </location>
</feature>
<keyword evidence="10" id="KW-1185">Reference proteome</keyword>
<reference evidence="9" key="4">
    <citation type="journal article" date="2015" name="G3 (Bethesda)">
        <title>Genome sequences of three phytopathogenic species of the Magnaporthaceae family of fungi.</title>
        <authorList>
            <person name="Okagaki L.H."/>
            <person name="Nunes C.C."/>
            <person name="Sailsbery J."/>
            <person name="Clay B."/>
            <person name="Brown D."/>
            <person name="John T."/>
            <person name="Oh Y."/>
            <person name="Young N."/>
            <person name="Fitzgerald M."/>
            <person name="Haas B.J."/>
            <person name="Zeng Q."/>
            <person name="Young S."/>
            <person name="Adiconis X."/>
            <person name="Fan L."/>
            <person name="Levin J.Z."/>
            <person name="Mitchell T.K."/>
            <person name="Okubara P.A."/>
            <person name="Farman M.L."/>
            <person name="Kohn L.M."/>
            <person name="Birren B."/>
            <person name="Ma L.-J."/>
            <person name="Dean R.A."/>
        </authorList>
    </citation>
    <scope>NUCLEOTIDE SEQUENCE</scope>
    <source>
        <strain evidence="9">ATCC 64411 / 73-15</strain>
    </source>
</reference>
<dbReference type="OMA" id="SWTHAPR"/>
<accession>A0A0C4DNI6</accession>
<feature type="compositionally biased region" description="Pro residues" evidence="6">
    <location>
        <begin position="1"/>
        <end position="10"/>
    </location>
</feature>
<feature type="compositionally biased region" description="Polar residues" evidence="6">
    <location>
        <begin position="203"/>
        <end position="214"/>
    </location>
</feature>
<dbReference type="Proteomes" id="UP000011715">
    <property type="component" value="Unassembled WGS sequence"/>
</dbReference>
<feature type="compositionally biased region" description="Low complexity" evidence="6">
    <location>
        <begin position="416"/>
        <end position="432"/>
    </location>
</feature>
<reference evidence="8" key="3">
    <citation type="submission" date="2011-03" db="EMBL/GenBank/DDBJ databases">
        <title>Annotation of Magnaporthe poae ATCC 64411.</title>
        <authorList>
            <person name="Ma L.-J."/>
            <person name="Dead R."/>
            <person name="Young S.K."/>
            <person name="Zeng Q."/>
            <person name="Gargeya S."/>
            <person name="Fitzgerald M."/>
            <person name="Haas B."/>
            <person name="Abouelleil A."/>
            <person name="Alvarado L."/>
            <person name="Arachchi H.M."/>
            <person name="Berlin A."/>
            <person name="Brown A."/>
            <person name="Chapman S.B."/>
            <person name="Chen Z."/>
            <person name="Dunbar C."/>
            <person name="Freedman E."/>
            <person name="Gearin G."/>
            <person name="Gellesch M."/>
            <person name="Goldberg J."/>
            <person name="Griggs A."/>
            <person name="Gujja S."/>
            <person name="Heiman D."/>
            <person name="Howarth C."/>
            <person name="Larson L."/>
            <person name="Lui A."/>
            <person name="MacDonald P.J.P."/>
            <person name="Mehta T."/>
            <person name="Montmayeur A."/>
            <person name="Murphy C."/>
            <person name="Neiman D."/>
            <person name="Pearson M."/>
            <person name="Priest M."/>
            <person name="Roberts A."/>
            <person name="Saif S."/>
            <person name="Shea T."/>
            <person name="Shenoy N."/>
            <person name="Sisk P."/>
            <person name="Stolte C."/>
            <person name="Sykes S."/>
            <person name="Yandava C."/>
            <person name="Wortman J."/>
            <person name="Nusbaum C."/>
            <person name="Birren B."/>
        </authorList>
    </citation>
    <scope>NUCLEOTIDE SEQUENCE</scope>
    <source>
        <strain evidence="8">ATCC 64411</strain>
    </source>
</reference>
<reference evidence="9" key="5">
    <citation type="submission" date="2015-06" db="UniProtKB">
        <authorList>
            <consortium name="EnsemblFungi"/>
        </authorList>
    </citation>
    <scope>IDENTIFICATION</scope>
    <source>
        <strain evidence="9">ATCC 64411</strain>
    </source>
</reference>
<evidence type="ECO:0000259" key="7">
    <source>
        <dbReference type="PROSITE" id="PS51469"/>
    </source>
</evidence>
<reference evidence="10" key="1">
    <citation type="submission" date="2010-05" db="EMBL/GenBank/DDBJ databases">
        <title>The genome sequence of Magnaporthe poae strain ATCC 64411.</title>
        <authorList>
            <person name="Ma L.-J."/>
            <person name="Dead R."/>
            <person name="Young S."/>
            <person name="Zeng Q."/>
            <person name="Koehrsen M."/>
            <person name="Alvarado L."/>
            <person name="Berlin A."/>
            <person name="Chapman S.B."/>
            <person name="Chen Z."/>
            <person name="Freedman E."/>
            <person name="Gellesch M."/>
            <person name="Goldberg J."/>
            <person name="Griggs A."/>
            <person name="Gujja S."/>
            <person name="Heilman E.R."/>
            <person name="Heiman D."/>
            <person name="Hepburn T."/>
            <person name="Howarth C."/>
            <person name="Jen D."/>
            <person name="Larson L."/>
            <person name="Mehta T."/>
            <person name="Neiman D."/>
            <person name="Pearson M."/>
            <person name="Roberts A."/>
            <person name="Saif S."/>
            <person name="Shea T."/>
            <person name="Shenoy N."/>
            <person name="Sisk P."/>
            <person name="Stolte C."/>
            <person name="Sykes S."/>
            <person name="Walk T."/>
            <person name="White J."/>
            <person name="Yandava C."/>
            <person name="Haas B."/>
            <person name="Nusbaum C."/>
            <person name="Birren B."/>
        </authorList>
    </citation>
    <scope>NUCLEOTIDE SEQUENCE [LARGE SCALE GENOMIC DNA]</scope>
    <source>
        <strain evidence="10">ATCC 64411 / 73-15</strain>
    </source>
</reference>
<evidence type="ECO:0000256" key="2">
    <source>
        <dbReference type="ARBA" id="ARBA00022692"/>
    </source>
</evidence>
<keyword evidence="4" id="KW-0472">Membrane</keyword>
<dbReference type="eggNOG" id="ENOG502SU65">
    <property type="taxonomic scope" value="Eukaryota"/>
</dbReference>
<dbReference type="EMBL" id="GL876966">
    <property type="protein sequence ID" value="KLU82299.1"/>
    <property type="molecule type" value="Genomic_DNA"/>
</dbReference>
<evidence type="ECO:0000313" key="8">
    <source>
        <dbReference type="EMBL" id="KLU82299.1"/>
    </source>
</evidence>
<comment type="subcellular location">
    <subcellularLocation>
        <location evidence="1">Membrane</location>
    </subcellularLocation>
</comment>
<feature type="compositionally biased region" description="Polar residues" evidence="6">
    <location>
        <begin position="381"/>
        <end position="394"/>
    </location>
</feature>
<feature type="coiled-coil region" evidence="5">
    <location>
        <begin position="907"/>
        <end position="941"/>
    </location>
</feature>
<dbReference type="GO" id="GO:0043495">
    <property type="term" value="F:protein-membrane adaptor activity"/>
    <property type="evidence" value="ECO:0007669"/>
    <property type="project" value="TreeGrafter"/>
</dbReference>
<dbReference type="Gene3D" id="2.60.120.260">
    <property type="entry name" value="Galactose-binding domain-like"/>
    <property type="match status" value="1"/>
</dbReference>
<dbReference type="InterPro" id="IPR045119">
    <property type="entry name" value="SUN1-5"/>
</dbReference>
<dbReference type="STRING" id="644358.A0A0C4DNI6"/>
<dbReference type="PANTHER" id="PTHR12911">
    <property type="entry name" value="SAD1/UNC-84-LIKE PROTEIN-RELATED"/>
    <property type="match status" value="1"/>
</dbReference>
<dbReference type="PANTHER" id="PTHR12911:SF8">
    <property type="entry name" value="KLAROID PROTEIN-RELATED"/>
    <property type="match status" value="1"/>
</dbReference>
<evidence type="ECO:0000256" key="4">
    <source>
        <dbReference type="ARBA" id="ARBA00023136"/>
    </source>
</evidence>
<feature type="domain" description="SUN" evidence="7">
    <location>
        <begin position="996"/>
        <end position="1195"/>
    </location>
</feature>
<evidence type="ECO:0000256" key="5">
    <source>
        <dbReference type="SAM" id="Coils"/>
    </source>
</evidence>
<feature type="compositionally biased region" description="Polar residues" evidence="6">
    <location>
        <begin position="277"/>
        <end position="307"/>
    </location>
</feature>
<name>A0A0C4DNI6_MAGP6</name>
<keyword evidence="5" id="KW-0175">Coiled coil</keyword>